<accession>A0A2W7R9Y6</accession>
<dbReference type="AlphaFoldDB" id="A0A2W7R9Y6"/>
<dbReference type="EMBL" id="QKZQ01000002">
    <property type="protein sequence ID" value="PZX47385.1"/>
    <property type="molecule type" value="Genomic_DNA"/>
</dbReference>
<dbReference type="OrthoDB" id="6195504at2"/>
<gene>
    <name evidence="1" type="ORF">LY56_00683</name>
</gene>
<sequence>MSASVTFRPHHFLCALGFQGKGYSDRFTANMAGIVKRLRAPDGGAVKIEVTFQADSICAPCPHKRGQSCEKAGKIAALDMRHARALSVADGDCLTWADAQARIVAQVPPGSLAQLCKGCQWLELGLCEAALRTLHTGQTEKGRG</sequence>
<comment type="caution">
    <text evidence="1">The sequence shown here is derived from an EMBL/GenBank/DDBJ whole genome shotgun (WGS) entry which is preliminary data.</text>
</comment>
<dbReference type="Proteomes" id="UP000249364">
    <property type="component" value="Unassembled WGS sequence"/>
</dbReference>
<name>A0A2W7R9Y6_9RHOB</name>
<evidence type="ECO:0008006" key="3">
    <source>
        <dbReference type="Google" id="ProtNLM"/>
    </source>
</evidence>
<protein>
    <recommendedName>
        <fullName evidence="3">DUF1284 domain-containing protein</fullName>
    </recommendedName>
</protein>
<dbReference type="InterPro" id="IPR009702">
    <property type="entry name" value="DUF1284"/>
</dbReference>
<keyword evidence="2" id="KW-1185">Reference proteome</keyword>
<organism evidence="1 2">
    <name type="scientific">Roseinatronobacter thiooxidans</name>
    <dbReference type="NCBI Taxonomy" id="121821"/>
    <lineage>
        <taxon>Bacteria</taxon>
        <taxon>Pseudomonadati</taxon>
        <taxon>Pseudomonadota</taxon>
        <taxon>Alphaproteobacteria</taxon>
        <taxon>Rhodobacterales</taxon>
        <taxon>Paracoccaceae</taxon>
        <taxon>Roseinatronobacter</taxon>
    </lineage>
</organism>
<dbReference type="RefSeq" id="WP_084386380.1">
    <property type="nucleotide sequence ID" value="NZ_MEHT01000044.1"/>
</dbReference>
<evidence type="ECO:0000313" key="1">
    <source>
        <dbReference type="EMBL" id="PZX47385.1"/>
    </source>
</evidence>
<reference evidence="1 2" key="1">
    <citation type="submission" date="2018-06" db="EMBL/GenBank/DDBJ databases">
        <title>Genomic Encyclopedia of Archaeal and Bacterial Type Strains, Phase II (KMG-II): from individual species to whole genera.</title>
        <authorList>
            <person name="Goeker M."/>
        </authorList>
    </citation>
    <scope>NUCLEOTIDE SEQUENCE [LARGE SCALE GENOMIC DNA]</scope>
    <source>
        <strain evidence="1 2">DSM 13087</strain>
    </source>
</reference>
<evidence type="ECO:0000313" key="2">
    <source>
        <dbReference type="Proteomes" id="UP000249364"/>
    </source>
</evidence>
<proteinExistence type="predicted"/>
<dbReference type="STRING" id="121821.GCA_001870675_02541"/>
<dbReference type="Pfam" id="PF06935">
    <property type="entry name" value="DUF1284"/>
    <property type="match status" value="1"/>
</dbReference>